<name>A0A915U2W2_9BACT</name>
<evidence type="ECO:0000313" key="2">
    <source>
        <dbReference type="Proteomes" id="UP001063350"/>
    </source>
</evidence>
<protein>
    <submittedName>
        <fullName evidence="1">Uncharacterized protein</fullName>
    </submittedName>
</protein>
<dbReference type="AlphaFoldDB" id="A0A915U2W2"/>
<evidence type="ECO:0000313" key="1">
    <source>
        <dbReference type="EMBL" id="BCO09542.1"/>
    </source>
</evidence>
<proteinExistence type="predicted"/>
<reference evidence="1" key="1">
    <citation type="submission" date="2020-12" db="EMBL/GenBank/DDBJ databases">
        <title>Desulfobium dissulfuricans gen. nov., sp. nov., a novel mesophilic, sulfate-reducing bacterium isolated from a deep-sea hydrothermal vent.</title>
        <authorList>
            <person name="Hashimoto Y."/>
            <person name="Tame A."/>
            <person name="Sawayama S."/>
            <person name="Miyazaki J."/>
            <person name="Takai K."/>
            <person name="Nakagawa S."/>
        </authorList>
    </citation>
    <scope>NUCLEOTIDE SEQUENCE</scope>
    <source>
        <strain evidence="1">GF1</strain>
    </source>
</reference>
<dbReference type="Proteomes" id="UP001063350">
    <property type="component" value="Chromosome"/>
</dbReference>
<sequence>MEIKGEMVTVEQEKMGTQRKIKTIGGQGKDRIRVGTVISTYAFETSGRPWSGS</sequence>
<gene>
    <name evidence="1" type="ORF">GF1_19180</name>
</gene>
<keyword evidence="2" id="KW-1185">Reference proteome</keyword>
<organism evidence="1 2">
    <name type="scientific">Desulfolithobacter dissulfuricans</name>
    <dbReference type="NCBI Taxonomy" id="2795293"/>
    <lineage>
        <taxon>Bacteria</taxon>
        <taxon>Pseudomonadati</taxon>
        <taxon>Thermodesulfobacteriota</taxon>
        <taxon>Desulfobulbia</taxon>
        <taxon>Desulfobulbales</taxon>
        <taxon>Desulfobulbaceae</taxon>
        <taxon>Desulfolithobacter</taxon>
    </lineage>
</organism>
<accession>A0A915U2W2</accession>
<dbReference type="KEGG" id="ddu:GF1_19180"/>
<dbReference type="EMBL" id="AP024233">
    <property type="protein sequence ID" value="BCO09542.1"/>
    <property type="molecule type" value="Genomic_DNA"/>
</dbReference>